<feature type="compositionally biased region" description="Polar residues" evidence="6">
    <location>
        <begin position="230"/>
        <end position="243"/>
    </location>
</feature>
<dbReference type="Proteomes" id="UP000504640">
    <property type="component" value="Unplaced"/>
</dbReference>
<name>A0A6J3ESG6_SAPAP</name>
<dbReference type="GO" id="GO:0004888">
    <property type="term" value="F:transmembrane signaling receptor activity"/>
    <property type="evidence" value="ECO:0007669"/>
    <property type="project" value="TreeGrafter"/>
</dbReference>
<dbReference type="CDD" id="cd05716">
    <property type="entry name" value="IgV_pIgR_like"/>
    <property type="match status" value="1"/>
</dbReference>
<keyword evidence="9" id="KW-1185">Reference proteome</keyword>
<feature type="region of interest" description="Disordered" evidence="6">
    <location>
        <begin position="223"/>
        <end position="243"/>
    </location>
</feature>
<feature type="domain" description="Ig-like" evidence="8">
    <location>
        <begin position="102"/>
        <end position="205"/>
    </location>
</feature>
<keyword evidence="2 7" id="KW-0812">Transmembrane</keyword>
<dbReference type="InterPro" id="IPR007110">
    <property type="entry name" value="Ig-like_dom"/>
</dbReference>
<dbReference type="Gene3D" id="2.60.40.10">
    <property type="entry name" value="Immunoglobulins"/>
    <property type="match status" value="1"/>
</dbReference>
<comment type="subcellular location">
    <subcellularLocation>
        <location evidence="1">Membrane</location>
    </subcellularLocation>
</comment>
<dbReference type="PROSITE" id="PS50835">
    <property type="entry name" value="IG_LIKE"/>
    <property type="match status" value="1"/>
</dbReference>
<accession>A0A6J3ESG6</accession>
<dbReference type="CTD" id="100130520"/>
<dbReference type="SUPFAM" id="SSF48726">
    <property type="entry name" value="Immunoglobulin"/>
    <property type="match status" value="1"/>
</dbReference>
<keyword evidence="5" id="KW-1015">Disulfide bond</keyword>
<dbReference type="GeneID" id="116525707"/>
<dbReference type="FunFam" id="2.60.40.10:FF:000370">
    <property type="entry name" value="CMRF35-like molecule 1"/>
    <property type="match status" value="1"/>
</dbReference>
<evidence type="ECO:0000256" key="3">
    <source>
        <dbReference type="ARBA" id="ARBA00022729"/>
    </source>
</evidence>
<organism evidence="9 10">
    <name type="scientific">Sapajus apella</name>
    <name type="common">Brown-capped capuchin</name>
    <name type="synonym">Cebus apella</name>
    <dbReference type="NCBI Taxonomy" id="9515"/>
    <lineage>
        <taxon>Eukaryota</taxon>
        <taxon>Metazoa</taxon>
        <taxon>Chordata</taxon>
        <taxon>Craniata</taxon>
        <taxon>Vertebrata</taxon>
        <taxon>Euteleostomi</taxon>
        <taxon>Mammalia</taxon>
        <taxon>Eutheria</taxon>
        <taxon>Euarchontoglires</taxon>
        <taxon>Primates</taxon>
        <taxon>Haplorrhini</taxon>
        <taxon>Platyrrhini</taxon>
        <taxon>Cebidae</taxon>
        <taxon>Cebinae</taxon>
        <taxon>Sapajus</taxon>
    </lineage>
</organism>
<evidence type="ECO:0000313" key="9">
    <source>
        <dbReference type="Proteomes" id="UP000504640"/>
    </source>
</evidence>
<sequence length="312" mass="34418">MQTCFTRKSFSQFSALFSPDHTVPCVPGFLHTLTSSENQTQKRLEKETSGVWNSKEGTGELTLCDWAPASDPAATRDFRAGEMTQRAGAPGLPSALLLLCVPGCLTVSGPSTVMGTVGSSLSVQCRYEEKYKMFNKYWCRQPCLPFWHETVETTGSETVVRSDRVIITDHPGDRTFTVTLENLTAEDAGKYRCGIATILQEDGLSGLLPEPFFQVQVLVSSTSTTGSGTENSVKTSGSPTGPGQCQGSSSVYFLLLLLLKVPLLLSTLGAILWVSRPWRTPWTEPWTGELIIPCDRWYPAWRHNPSDYRKDF</sequence>
<dbReference type="SMART" id="SM00409">
    <property type="entry name" value="IG"/>
    <property type="match status" value="1"/>
</dbReference>
<keyword evidence="7" id="KW-1133">Transmembrane helix</keyword>
<keyword evidence="3" id="KW-0732">Signal</keyword>
<dbReference type="GO" id="GO:0005886">
    <property type="term" value="C:plasma membrane"/>
    <property type="evidence" value="ECO:0007669"/>
    <property type="project" value="TreeGrafter"/>
</dbReference>
<dbReference type="PANTHER" id="PTHR11860">
    <property type="entry name" value="POLYMERIC-IMMUNOGLOBULIN RECEPTOR"/>
    <property type="match status" value="1"/>
</dbReference>
<evidence type="ECO:0000256" key="5">
    <source>
        <dbReference type="ARBA" id="ARBA00023157"/>
    </source>
</evidence>
<evidence type="ECO:0000256" key="1">
    <source>
        <dbReference type="ARBA" id="ARBA00004370"/>
    </source>
</evidence>
<gene>
    <name evidence="10" type="primary">CD300H</name>
</gene>
<dbReference type="InterPro" id="IPR013106">
    <property type="entry name" value="Ig_V-set"/>
</dbReference>
<dbReference type="RefSeq" id="XP_032097712.1">
    <property type="nucleotide sequence ID" value="XM_032241821.1"/>
</dbReference>
<keyword evidence="4 7" id="KW-0472">Membrane</keyword>
<proteinExistence type="predicted"/>
<evidence type="ECO:0000313" key="10">
    <source>
        <dbReference type="RefSeq" id="XP_032097712.1"/>
    </source>
</evidence>
<dbReference type="PANTHER" id="PTHR11860:SF117">
    <property type="entry name" value="PROTEIN CD300H"/>
    <property type="match status" value="1"/>
</dbReference>
<evidence type="ECO:0000259" key="8">
    <source>
        <dbReference type="PROSITE" id="PS50835"/>
    </source>
</evidence>
<dbReference type="Pfam" id="PF07686">
    <property type="entry name" value="V-set"/>
    <property type="match status" value="1"/>
</dbReference>
<evidence type="ECO:0000256" key="2">
    <source>
        <dbReference type="ARBA" id="ARBA00022692"/>
    </source>
</evidence>
<evidence type="ECO:0000256" key="7">
    <source>
        <dbReference type="SAM" id="Phobius"/>
    </source>
</evidence>
<dbReference type="AlphaFoldDB" id="A0A6J3ESG6"/>
<dbReference type="InterPro" id="IPR013783">
    <property type="entry name" value="Ig-like_fold"/>
</dbReference>
<evidence type="ECO:0000256" key="4">
    <source>
        <dbReference type="ARBA" id="ARBA00023136"/>
    </source>
</evidence>
<feature type="transmembrane region" description="Helical" evidence="7">
    <location>
        <begin position="251"/>
        <end position="274"/>
    </location>
</feature>
<dbReference type="InterPro" id="IPR036179">
    <property type="entry name" value="Ig-like_dom_sf"/>
</dbReference>
<dbReference type="InterPro" id="IPR050671">
    <property type="entry name" value="CD300_family_receptors"/>
</dbReference>
<dbReference type="InterPro" id="IPR003599">
    <property type="entry name" value="Ig_sub"/>
</dbReference>
<reference evidence="10" key="1">
    <citation type="submission" date="2025-08" db="UniProtKB">
        <authorList>
            <consortium name="RefSeq"/>
        </authorList>
    </citation>
    <scope>IDENTIFICATION</scope>
    <source>
        <tissue evidence="10">Blood</tissue>
    </source>
</reference>
<evidence type="ECO:0000256" key="6">
    <source>
        <dbReference type="SAM" id="MobiDB-lite"/>
    </source>
</evidence>
<protein>
    <submittedName>
        <fullName evidence="10">Protein CD300H isoform X1</fullName>
    </submittedName>
</protein>